<proteinExistence type="predicted"/>
<evidence type="ECO:0000313" key="2">
    <source>
        <dbReference type="Proteomes" id="UP001420932"/>
    </source>
</evidence>
<organism evidence="1 2">
    <name type="scientific">Stephania yunnanensis</name>
    <dbReference type="NCBI Taxonomy" id="152371"/>
    <lineage>
        <taxon>Eukaryota</taxon>
        <taxon>Viridiplantae</taxon>
        <taxon>Streptophyta</taxon>
        <taxon>Embryophyta</taxon>
        <taxon>Tracheophyta</taxon>
        <taxon>Spermatophyta</taxon>
        <taxon>Magnoliopsida</taxon>
        <taxon>Ranunculales</taxon>
        <taxon>Menispermaceae</taxon>
        <taxon>Menispermoideae</taxon>
        <taxon>Cissampelideae</taxon>
        <taxon>Stephania</taxon>
    </lineage>
</organism>
<dbReference type="AlphaFoldDB" id="A0AAP0F8B6"/>
<dbReference type="Proteomes" id="UP001420932">
    <property type="component" value="Unassembled WGS sequence"/>
</dbReference>
<protein>
    <submittedName>
        <fullName evidence="1">Uncharacterized protein</fullName>
    </submittedName>
</protein>
<dbReference type="EMBL" id="JBBNAF010000010">
    <property type="protein sequence ID" value="KAK9107091.1"/>
    <property type="molecule type" value="Genomic_DNA"/>
</dbReference>
<reference evidence="1 2" key="1">
    <citation type="submission" date="2024-01" db="EMBL/GenBank/DDBJ databases">
        <title>Genome assemblies of Stephania.</title>
        <authorList>
            <person name="Yang L."/>
        </authorList>
    </citation>
    <scope>NUCLEOTIDE SEQUENCE [LARGE SCALE GENOMIC DNA]</scope>
    <source>
        <strain evidence="1">YNDBR</strain>
        <tissue evidence="1">Leaf</tissue>
    </source>
</reference>
<sequence length="188" mass="20904">MSTETHHYVSVYTTRDYIFKLGCHSPRLIEKSRATGEDAVAPEDALEEVEKVDSSSESDCEVGHTTEMPPIVGEVEKTSITSLSCTTTLDGNGNPSKKKKVSGDTYLANQMVLAAQVVASEISKVSKALNTQYEMRVLLLDAMEEVNELNDVEKAIYGSKIMVRVEHMTIFLNLKPELCYDWVNAMFD</sequence>
<name>A0AAP0F8B6_9MAGN</name>
<accession>A0AAP0F8B6</accession>
<evidence type="ECO:0000313" key="1">
    <source>
        <dbReference type="EMBL" id="KAK9107091.1"/>
    </source>
</evidence>
<comment type="caution">
    <text evidence="1">The sequence shown here is derived from an EMBL/GenBank/DDBJ whole genome shotgun (WGS) entry which is preliminary data.</text>
</comment>
<keyword evidence="2" id="KW-1185">Reference proteome</keyword>
<gene>
    <name evidence="1" type="ORF">Syun_023102</name>
</gene>